<proteinExistence type="predicted"/>
<dbReference type="NCBIfam" id="NF035944">
    <property type="entry name" value="PEPxxWA-CTERM"/>
    <property type="match status" value="1"/>
</dbReference>
<name>A0ABS7BRU5_9SPHN</name>
<reference evidence="4 5" key="1">
    <citation type="submission" date="2021-07" db="EMBL/GenBank/DDBJ databases">
        <title>Sphingomonas sp.</title>
        <authorList>
            <person name="Feng G."/>
            <person name="Li J."/>
            <person name="Pan M."/>
        </authorList>
    </citation>
    <scope>NUCLEOTIDE SEQUENCE [LARGE SCALE GENOMIC DNA]</scope>
    <source>
        <strain evidence="4 5">RRHST34</strain>
    </source>
</reference>
<feature type="chain" id="PRO_5047409292" evidence="2">
    <location>
        <begin position="26"/>
        <end position="188"/>
    </location>
</feature>
<dbReference type="NCBIfam" id="TIGR02595">
    <property type="entry name" value="PEP_CTERM"/>
    <property type="match status" value="1"/>
</dbReference>
<dbReference type="Pfam" id="PF07589">
    <property type="entry name" value="PEP-CTERM"/>
    <property type="match status" value="1"/>
</dbReference>
<keyword evidence="5" id="KW-1185">Reference proteome</keyword>
<feature type="signal peptide" evidence="2">
    <location>
        <begin position="1"/>
        <end position="25"/>
    </location>
</feature>
<dbReference type="Proteomes" id="UP000759103">
    <property type="component" value="Unassembled WGS sequence"/>
</dbReference>
<protein>
    <submittedName>
        <fullName evidence="4">FxDxF family PEP-CTERM protein</fullName>
    </submittedName>
</protein>
<gene>
    <name evidence="4" type="ORF">KZ820_16460</name>
</gene>
<evidence type="ECO:0000313" key="5">
    <source>
        <dbReference type="Proteomes" id="UP000759103"/>
    </source>
</evidence>
<dbReference type="InterPro" id="IPR013424">
    <property type="entry name" value="Ice-binding_C"/>
</dbReference>
<keyword evidence="1" id="KW-0812">Transmembrane</keyword>
<dbReference type="NCBIfam" id="NF038126">
    <property type="entry name" value="PEP_CTERM_FxDxF"/>
    <property type="match status" value="1"/>
</dbReference>
<organism evidence="4 5">
    <name type="scientific">Sphingomonas citri</name>
    <dbReference type="NCBI Taxonomy" id="2862499"/>
    <lineage>
        <taxon>Bacteria</taxon>
        <taxon>Pseudomonadati</taxon>
        <taxon>Pseudomonadota</taxon>
        <taxon>Alphaproteobacteria</taxon>
        <taxon>Sphingomonadales</taxon>
        <taxon>Sphingomonadaceae</taxon>
        <taxon>Sphingomonas</taxon>
    </lineage>
</organism>
<evidence type="ECO:0000256" key="1">
    <source>
        <dbReference type="SAM" id="Phobius"/>
    </source>
</evidence>
<accession>A0ABS7BRU5</accession>
<dbReference type="EMBL" id="JAHXZN010000007">
    <property type="protein sequence ID" value="MBW6532336.1"/>
    <property type="molecule type" value="Genomic_DNA"/>
</dbReference>
<evidence type="ECO:0000256" key="2">
    <source>
        <dbReference type="SAM" id="SignalP"/>
    </source>
</evidence>
<comment type="caution">
    <text evidence="4">The sequence shown here is derived from an EMBL/GenBank/DDBJ whole genome shotgun (WGS) entry which is preliminary data.</text>
</comment>
<feature type="transmembrane region" description="Helical" evidence="1">
    <location>
        <begin position="158"/>
        <end position="175"/>
    </location>
</feature>
<keyword evidence="2" id="KW-0732">Signal</keyword>
<feature type="domain" description="Ice-binding protein C-terminal" evidence="3">
    <location>
        <begin position="154"/>
        <end position="178"/>
    </location>
</feature>
<evidence type="ECO:0000313" key="4">
    <source>
        <dbReference type="EMBL" id="MBW6532336.1"/>
    </source>
</evidence>
<evidence type="ECO:0000259" key="3">
    <source>
        <dbReference type="Pfam" id="PF07589"/>
    </source>
</evidence>
<keyword evidence="1" id="KW-1133">Transmembrane helix</keyword>
<sequence length="188" mass="19255">MRMKNLVAIALVAAASTAVASSAAAATFPVGSRNFRATPGAGGSFSGAFFNRGIRAGAFTDTFTFTLPTDGLGSGTVTTSVTDLGSVSDVDFTSVFINGVAAEITRTAGGAFEVAFVNNVPIVAGELNRLVVNGISRGNGAYGGQATFAPLSSAVPEPATWAMMIMGFGVVGYAMRRRRVTFRPRQAV</sequence>
<keyword evidence="1" id="KW-0472">Membrane</keyword>